<protein>
    <submittedName>
        <fullName evidence="3">Bifunctional 3-(3-hydroxy-phenyl)propionate/3-hydroxycinnamic acid hydroxylase</fullName>
    </submittedName>
</protein>
<evidence type="ECO:0000256" key="1">
    <source>
        <dbReference type="ARBA" id="ARBA00023002"/>
    </source>
</evidence>
<accession>A0A7W2QLY9</accession>
<evidence type="ECO:0000313" key="3">
    <source>
        <dbReference type="EMBL" id="MBA6119381.1"/>
    </source>
</evidence>
<dbReference type="RefSeq" id="WP_181074410.1">
    <property type="nucleotide sequence ID" value="NZ_JACGDG010000050.1"/>
</dbReference>
<sequence length="548" mass="60264">MTTNAPHLAVDNPLKHAAEQADVAIVGAGPVGTLLAILLGQKGHHVTLVERWKERYERPRAVTFDHEIARILASLGIDSDNDSAIDYHDDFYYWRNAQGEDLQIVDWKSTSASGWRVRYWFYQPDLEKRLLDIAATIPSIQLVRGWEAKTLDQDEHGIYLGGQSDAPGMPTRISAKYVVGADGANSFVRKELGLDYVDRGFFYDWLILDMIPHQELAIDPVHWQLCDPQRPTTIVPGGPGRKRWEFMALPGESAEALASPESAWKLMAPWGVTPEVATIERSAVYRFQACYADVWRNGRGLIAGDAAHLMPPFAGEGMCAGLRDAVALTWRLDAILTGKMTDQVLDSYTSERREHAKHYIDFSMELGRIICITDPAEAAARDERMKTELEASGRVPVPTDKACLGPGAWCREAGHAGELSVQGVVSKGDQRGRFDDIVGRGWLVIGFGESPRQALKASQLDALNQLNAQFVTLGAFGSACDVEDVNGTYAAWLESINARYLVIRPDFYVAASAWSADALQRQLDELLGQLHLIPANPVAVSAAIAASA</sequence>
<proteinExistence type="predicted"/>
<dbReference type="GO" id="GO:0019622">
    <property type="term" value="P:3-(3-hydroxy)phenylpropionate catabolic process"/>
    <property type="evidence" value="ECO:0007669"/>
    <property type="project" value="TreeGrafter"/>
</dbReference>
<keyword evidence="1" id="KW-0560">Oxidoreductase</keyword>
<dbReference type="InterPro" id="IPR050631">
    <property type="entry name" value="PheA/TfdB_FAD_monoxygenase"/>
</dbReference>
<dbReference type="PANTHER" id="PTHR43476:SF3">
    <property type="entry name" value="FAD-BINDING MONOOXYGENASE"/>
    <property type="match status" value="1"/>
</dbReference>
<reference evidence="3 4" key="1">
    <citation type="submission" date="2020-07" db="EMBL/GenBank/DDBJ databases">
        <title>Diversity of carbapenemase encoding genes among Pseudomonas putida group clinical isolates in a tertiary Brazilian hospital.</title>
        <authorList>
            <person name="Alberto-Lei F."/>
            <person name="Nodari C.S."/>
            <person name="Streling A.P."/>
            <person name="Paulino J.T."/>
            <person name="Bessa-Neto F.O."/>
            <person name="Cayo R."/>
            <person name="Gales A.C."/>
        </authorList>
    </citation>
    <scope>NUCLEOTIDE SEQUENCE [LARGE SCALE GENOMIC DNA]</scope>
    <source>
        <strain evidence="3 4">12464</strain>
    </source>
</reference>
<comment type="caution">
    <text evidence="3">The sequence shown here is derived from an EMBL/GenBank/DDBJ whole genome shotgun (WGS) entry which is preliminary data.</text>
</comment>
<dbReference type="InterPro" id="IPR036188">
    <property type="entry name" value="FAD/NAD-bd_sf"/>
</dbReference>
<organism evidence="3 4">
    <name type="scientific">Pseudomonas putida</name>
    <name type="common">Arthrobacter siderocapsulatus</name>
    <dbReference type="NCBI Taxonomy" id="303"/>
    <lineage>
        <taxon>Bacteria</taxon>
        <taxon>Pseudomonadati</taxon>
        <taxon>Pseudomonadota</taxon>
        <taxon>Gammaproteobacteria</taxon>
        <taxon>Pseudomonadales</taxon>
        <taxon>Pseudomonadaceae</taxon>
        <taxon>Pseudomonas</taxon>
    </lineage>
</organism>
<dbReference type="NCBIfam" id="NF004829">
    <property type="entry name" value="PRK06183.1-3"/>
    <property type="match status" value="1"/>
</dbReference>
<dbReference type="GO" id="GO:0008688">
    <property type="term" value="F:3-(3-hydroxyphenyl)propionate hydroxylase activity"/>
    <property type="evidence" value="ECO:0007669"/>
    <property type="project" value="TreeGrafter"/>
</dbReference>
<dbReference type="Pfam" id="PF01494">
    <property type="entry name" value="FAD_binding_3"/>
    <property type="match status" value="1"/>
</dbReference>
<evidence type="ECO:0000313" key="4">
    <source>
        <dbReference type="Proteomes" id="UP000553948"/>
    </source>
</evidence>
<evidence type="ECO:0000259" key="2">
    <source>
        <dbReference type="Pfam" id="PF01494"/>
    </source>
</evidence>
<dbReference type="Proteomes" id="UP000553948">
    <property type="component" value="Unassembled WGS sequence"/>
</dbReference>
<name>A0A7W2QLY9_PSEPU</name>
<dbReference type="Gene3D" id="3.30.70.2450">
    <property type="match status" value="1"/>
</dbReference>
<dbReference type="PRINTS" id="PR00420">
    <property type="entry name" value="RNGMNOXGNASE"/>
</dbReference>
<dbReference type="AlphaFoldDB" id="A0A7W2QLY9"/>
<dbReference type="SUPFAM" id="SSF51905">
    <property type="entry name" value="FAD/NAD(P)-binding domain"/>
    <property type="match status" value="1"/>
</dbReference>
<gene>
    <name evidence="3" type="ORF">H4C47_27170</name>
</gene>
<dbReference type="Gene3D" id="3.50.50.60">
    <property type="entry name" value="FAD/NAD(P)-binding domain"/>
    <property type="match status" value="1"/>
</dbReference>
<feature type="domain" description="FAD-binding" evidence="2">
    <location>
        <begin position="21"/>
        <end position="363"/>
    </location>
</feature>
<dbReference type="PANTHER" id="PTHR43476">
    <property type="entry name" value="3-(3-HYDROXY-PHENYL)PROPIONATE/3-HYDROXYCINNAMIC ACID HYDROXYLASE"/>
    <property type="match status" value="1"/>
</dbReference>
<dbReference type="GO" id="GO:0071949">
    <property type="term" value="F:FAD binding"/>
    <property type="evidence" value="ECO:0007669"/>
    <property type="project" value="InterPro"/>
</dbReference>
<dbReference type="InterPro" id="IPR002938">
    <property type="entry name" value="FAD-bd"/>
</dbReference>
<dbReference type="EMBL" id="JACGDG010000050">
    <property type="protein sequence ID" value="MBA6119381.1"/>
    <property type="molecule type" value="Genomic_DNA"/>
</dbReference>